<keyword evidence="5" id="KW-0482">Metalloprotease</keyword>
<reference evidence="8" key="2">
    <citation type="journal article" date="2020" name="Nat. Commun.">
        <title>Large-scale genome sequencing of mycorrhizal fungi provides insights into the early evolution of symbiotic traits.</title>
        <authorList>
            <person name="Miyauchi S."/>
            <person name="Kiss E."/>
            <person name="Kuo A."/>
            <person name="Drula E."/>
            <person name="Kohler A."/>
            <person name="Sanchez-Garcia M."/>
            <person name="Morin E."/>
            <person name="Andreopoulos B."/>
            <person name="Barry K.W."/>
            <person name="Bonito G."/>
            <person name="Buee M."/>
            <person name="Carver A."/>
            <person name="Chen C."/>
            <person name="Cichocki N."/>
            <person name="Clum A."/>
            <person name="Culley D."/>
            <person name="Crous P.W."/>
            <person name="Fauchery L."/>
            <person name="Girlanda M."/>
            <person name="Hayes R.D."/>
            <person name="Keri Z."/>
            <person name="LaButti K."/>
            <person name="Lipzen A."/>
            <person name="Lombard V."/>
            <person name="Magnuson J."/>
            <person name="Maillard F."/>
            <person name="Murat C."/>
            <person name="Nolan M."/>
            <person name="Ohm R.A."/>
            <person name="Pangilinan J."/>
            <person name="Pereira M.F."/>
            <person name="Perotto S."/>
            <person name="Peter M."/>
            <person name="Pfister S."/>
            <person name="Riley R."/>
            <person name="Sitrit Y."/>
            <person name="Stielow J.B."/>
            <person name="Szollosi G."/>
            <person name="Zifcakova L."/>
            <person name="Stursova M."/>
            <person name="Spatafora J.W."/>
            <person name="Tedersoo L."/>
            <person name="Vaario L.M."/>
            <person name="Yamada A."/>
            <person name="Yan M."/>
            <person name="Wang P."/>
            <person name="Xu J."/>
            <person name="Bruns T."/>
            <person name="Baldrian P."/>
            <person name="Vilgalys R."/>
            <person name="Dunand C."/>
            <person name="Henrissat B."/>
            <person name="Grigoriev I.V."/>
            <person name="Hibbett D."/>
            <person name="Nagy L.G."/>
            <person name="Martin F.M."/>
        </authorList>
    </citation>
    <scope>NUCLEOTIDE SEQUENCE</scope>
    <source>
        <strain evidence="8">Prilba</strain>
    </source>
</reference>
<dbReference type="GO" id="GO:0006508">
    <property type="term" value="P:proteolysis"/>
    <property type="evidence" value="ECO:0007669"/>
    <property type="project" value="UniProtKB-KW"/>
</dbReference>
<proteinExistence type="predicted"/>
<evidence type="ECO:0000259" key="7">
    <source>
        <dbReference type="Pfam" id="PF07504"/>
    </source>
</evidence>
<evidence type="ECO:0000313" key="8">
    <source>
        <dbReference type="EMBL" id="KAF8476421.1"/>
    </source>
</evidence>
<dbReference type="Proteomes" id="UP000759537">
    <property type="component" value="Unassembled WGS sequence"/>
</dbReference>
<evidence type="ECO:0000256" key="2">
    <source>
        <dbReference type="ARBA" id="ARBA00022723"/>
    </source>
</evidence>
<evidence type="ECO:0000256" key="1">
    <source>
        <dbReference type="ARBA" id="ARBA00022670"/>
    </source>
</evidence>
<keyword evidence="9" id="KW-1185">Reference proteome</keyword>
<feature type="chain" id="PRO_5040367503" description="FTP domain-containing protein" evidence="6">
    <location>
        <begin position="20"/>
        <end position="335"/>
    </location>
</feature>
<dbReference type="Pfam" id="PF07504">
    <property type="entry name" value="FTP"/>
    <property type="match status" value="1"/>
</dbReference>
<protein>
    <recommendedName>
        <fullName evidence="7">FTP domain-containing protein</fullName>
    </recommendedName>
</protein>
<evidence type="ECO:0000256" key="6">
    <source>
        <dbReference type="SAM" id="SignalP"/>
    </source>
</evidence>
<dbReference type="AlphaFoldDB" id="A0A9P5MRZ6"/>
<organism evidence="8 9">
    <name type="scientific">Russula ochroleuca</name>
    <dbReference type="NCBI Taxonomy" id="152965"/>
    <lineage>
        <taxon>Eukaryota</taxon>
        <taxon>Fungi</taxon>
        <taxon>Dikarya</taxon>
        <taxon>Basidiomycota</taxon>
        <taxon>Agaricomycotina</taxon>
        <taxon>Agaricomycetes</taxon>
        <taxon>Russulales</taxon>
        <taxon>Russulaceae</taxon>
        <taxon>Russula</taxon>
    </lineage>
</organism>
<keyword evidence="1" id="KW-0645">Protease</keyword>
<evidence type="ECO:0000256" key="3">
    <source>
        <dbReference type="ARBA" id="ARBA00022801"/>
    </source>
</evidence>
<comment type="caution">
    <text evidence="8">The sequence shown here is derived from an EMBL/GenBank/DDBJ whole genome shotgun (WGS) entry which is preliminary data.</text>
</comment>
<dbReference type="GO" id="GO:0008237">
    <property type="term" value="F:metallopeptidase activity"/>
    <property type="evidence" value="ECO:0007669"/>
    <property type="project" value="UniProtKB-KW"/>
</dbReference>
<sequence>MHISSKTSLALILLGSALSYENPISRCKTMGVGPVWRPYSKFLTTPISSTAAFFFNSNPCECARSFVSTLSEEEELSEDDFVFCKGSYTSKVAGLTVTHAFYRQIMNGVEVAGCEITVDVMGSRVISYTGSKSITRGPYAEVCDPMKDLLVERQNLFQQEIVTTDQITMSGLPPKDDVLDSMYRLHRWCKHVRSPYVLSETGLVKHDDVADPRNALLQFIVSVIRTITPRDVVLTEILNNRDHIIENMTSSFEAHVIGDNHTAIVEMIDNVPGAVSPIRAKSVYFQLPDGDRTTLVQAWQFEVEMRGKRCEAVVSREAPSIVDSCVGACLWLVLQ</sequence>
<dbReference type="InterPro" id="IPR011096">
    <property type="entry name" value="FTP_domain"/>
</dbReference>
<keyword evidence="2" id="KW-0479">Metal-binding</keyword>
<dbReference type="GO" id="GO:0046872">
    <property type="term" value="F:metal ion binding"/>
    <property type="evidence" value="ECO:0007669"/>
    <property type="project" value="UniProtKB-KW"/>
</dbReference>
<accession>A0A9P5MRZ6</accession>
<keyword evidence="6" id="KW-0732">Signal</keyword>
<feature type="signal peptide" evidence="6">
    <location>
        <begin position="1"/>
        <end position="19"/>
    </location>
</feature>
<keyword evidence="4" id="KW-0862">Zinc</keyword>
<evidence type="ECO:0000256" key="4">
    <source>
        <dbReference type="ARBA" id="ARBA00022833"/>
    </source>
</evidence>
<reference evidence="8" key="1">
    <citation type="submission" date="2019-10" db="EMBL/GenBank/DDBJ databases">
        <authorList>
            <consortium name="DOE Joint Genome Institute"/>
            <person name="Kuo A."/>
            <person name="Miyauchi S."/>
            <person name="Kiss E."/>
            <person name="Drula E."/>
            <person name="Kohler A."/>
            <person name="Sanchez-Garcia M."/>
            <person name="Andreopoulos B."/>
            <person name="Barry K.W."/>
            <person name="Bonito G."/>
            <person name="Buee M."/>
            <person name="Carver A."/>
            <person name="Chen C."/>
            <person name="Cichocki N."/>
            <person name="Clum A."/>
            <person name="Culley D."/>
            <person name="Crous P.W."/>
            <person name="Fauchery L."/>
            <person name="Girlanda M."/>
            <person name="Hayes R."/>
            <person name="Keri Z."/>
            <person name="LaButti K."/>
            <person name="Lipzen A."/>
            <person name="Lombard V."/>
            <person name="Magnuson J."/>
            <person name="Maillard F."/>
            <person name="Morin E."/>
            <person name="Murat C."/>
            <person name="Nolan M."/>
            <person name="Ohm R."/>
            <person name="Pangilinan J."/>
            <person name="Pereira M."/>
            <person name="Perotto S."/>
            <person name="Peter M."/>
            <person name="Riley R."/>
            <person name="Sitrit Y."/>
            <person name="Stielow B."/>
            <person name="Szollosi G."/>
            <person name="Zifcakova L."/>
            <person name="Stursova M."/>
            <person name="Spatafora J.W."/>
            <person name="Tedersoo L."/>
            <person name="Vaario L.-M."/>
            <person name="Yamada A."/>
            <person name="Yan M."/>
            <person name="Wang P."/>
            <person name="Xu J."/>
            <person name="Bruns T."/>
            <person name="Baldrian P."/>
            <person name="Vilgalys R."/>
            <person name="Henrissat B."/>
            <person name="Grigoriev I.V."/>
            <person name="Hibbett D."/>
            <person name="Nagy L.G."/>
            <person name="Martin F.M."/>
        </authorList>
    </citation>
    <scope>NUCLEOTIDE SEQUENCE</scope>
    <source>
        <strain evidence="8">Prilba</strain>
    </source>
</reference>
<name>A0A9P5MRZ6_9AGAM</name>
<feature type="domain" description="FTP" evidence="7">
    <location>
        <begin position="91"/>
        <end position="131"/>
    </location>
</feature>
<evidence type="ECO:0000256" key="5">
    <source>
        <dbReference type="ARBA" id="ARBA00023049"/>
    </source>
</evidence>
<keyword evidence="3" id="KW-0378">Hydrolase</keyword>
<dbReference type="EMBL" id="WHVB01000015">
    <property type="protein sequence ID" value="KAF8476421.1"/>
    <property type="molecule type" value="Genomic_DNA"/>
</dbReference>
<gene>
    <name evidence="8" type="ORF">DFH94DRAFT_683817</name>
</gene>
<evidence type="ECO:0000313" key="9">
    <source>
        <dbReference type="Proteomes" id="UP000759537"/>
    </source>
</evidence>
<dbReference type="OrthoDB" id="3227768at2759"/>